<keyword evidence="2" id="KW-0812">Transmembrane</keyword>
<dbReference type="KEGG" id="snk:CP967_11535"/>
<sequence length="341" mass="33586">MPKRNVAGRINSQPAGPARSNDAAKLDSARAALARAIAAHQAENPGSSEDAENAETEADRNAPGQRLAAPGSPHSSGQPADEAPPATSPRRRVFPRNRRWALVAAAGAAVVAVVVGVAVTVGGGSDSSGHRADAPAEGLIGSDDGGRGAGERSPLPGVTDAEPTASSSASPTSSSSSESARDTPRPDESATSAKPGSSRAADTPGPDSAVQPDNGDPGGPAAGSGGPLVVEASGKCLTGTGAGSQLVASACDGSAGQSWSSGPDGSLRQGGLCATLTGTEDRTPVVLTTCDQSATQRIGLSGTALVAGSNGKCLDLFGGASGTQIVLWECNGRDNQRWRTA</sequence>
<accession>A0A5J6FAL4</accession>
<dbReference type="AlphaFoldDB" id="A0A5J6FAL4"/>
<feature type="compositionally biased region" description="Basic and acidic residues" evidence="1">
    <location>
        <begin position="179"/>
        <end position="188"/>
    </location>
</feature>
<keyword evidence="5" id="KW-1185">Reference proteome</keyword>
<evidence type="ECO:0000313" key="5">
    <source>
        <dbReference type="Proteomes" id="UP000326178"/>
    </source>
</evidence>
<feature type="compositionally biased region" description="Gly residues" evidence="1">
    <location>
        <begin position="216"/>
        <end position="226"/>
    </location>
</feature>
<gene>
    <name evidence="4" type="ORF">CP967_11535</name>
</gene>
<evidence type="ECO:0000313" key="4">
    <source>
        <dbReference type="EMBL" id="QEU72544.1"/>
    </source>
</evidence>
<reference evidence="4 5" key="1">
    <citation type="submission" date="2017-09" db="EMBL/GenBank/DDBJ databases">
        <authorList>
            <person name="Lee N."/>
            <person name="Cho B.-K."/>
        </authorList>
    </citation>
    <scope>NUCLEOTIDE SEQUENCE [LARGE SCALE GENOMIC DNA]</scope>
    <source>
        <strain evidence="4 5">ATCC 12769</strain>
    </source>
</reference>
<organism evidence="4 5">
    <name type="scientific">Streptomyces nitrosporeus</name>
    <dbReference type="NCBI Taxonomy" id="28894"/>
    <lineage>
        <taxon>Bacteria</taxon>
        <taxon>Bacillati</taxon>
        <taxon>Actinomycetota</taxon>
        <taxon>Actinomycetes</taxon>
        <taxon>Kitasatosporales</taxon>
        <taxon>Streptomycetaceae</taxon>
        <taxon>Streptomyces</taxon>
    </lineage>
</organism>
<feature type="region of interest" description="Disordered" evidence="1">
    <location>
        <begin position="121"/>
        <end position="227"/>
    </location>
</feature>
<dbReference type="Pfam" id="PF00652">
    <property type="entry name" value="Ricin_B_lectin"/>
    <property type="match status" value="1"/>
</dbReference>
<feature type="transmembrane region" description="Helical" evidence="2">
    <location>
        <begin position="100"/>
        <end position="121"/>
    </location>
</feature>
<dbReference type="SUPFAM" id="SSF50370">
    <property type="entry name" value="Ricin B-like lectins"/>
    <property type="match status" value="1"/>
</dbReference>
<feature type="compositionally biased region" description="Low complexity" evidence="1">
    <location>
        <begin position="29"/>
        <end position="42"/>
    </location>
</feature>
<keyword evidence="2" id="KW-1133">Transmembrane helix</keyword>
<dbReference type="SMART" id="SM00458">
    <property type="entry name" value="RICIN"/>
    <property type="match status" value="1"/>
</dbReference>
<protein>
    <recommendedName>
        <fullName evidence="3">Ricin B lectin domain-containing protein</fullName>
    </recommendedName>
</protein>
<name>A0A5J6FAL4_9ACTN</name>
<evidence type="ECO:0000259" key="3">
    <source>
        <dbReference type="SMART" id="SM00458"/>
    </source>
</evidence>
<dbReference type="InterPro" id="IPR035992">
    <property type="entry name" value="Ricin_B-like_lectins"/>
</dbReference>
<dbReference type="EMBL" id="CP023702">
    <property type="protein sequence ID" value="QEU72544.1"/>
    <property type="molecule type" value="Genomic_DNA"/>
</dbReference>
<feature type="region of interest" description="Disordered" evidence="1">
    <location>
        <begin position="1"/>
        <end position="93"/>
    </location>
</feature>
<dbReference type="Gene3D" id="2.80.10.50">
    <property type="match status" value="1"/>
</dbReference>
<evidence type="ECO:0000256" key="2">
    <source>
        <dbReference type="SAM" id="Phobius"/>
    </source>
</evidence>
<dbReference type="Proteomes" id="UP000326178">
    <property type="component" value="Chromosome"/>
</dbReference>
<proteinExistence type="predicted"/>
<dbReference type="PROSITE" id="PS50231">
    <property type="entry name" value="RICIN_B_LECTIN"/>
    <property type="match status" value="1"/>
</dbReference>
<dbReference type="InterPro" id="IPR000772">
    <property type="entry name" value="Ricin_B_lectin"/>
</dbReference>
<keyword evidence="2" id="KW-0472">Membrane</keyword>
<feature type="domain" description="Ricin B lectin" evidence="3">
    <location>
        <begin position="226"/>
        <end position="341"/>
    </location>
</feature>
<feature type="compositionally biased region" description="Low complexity" evidence="1">
    <location>
        <begin position="161"/>
        <end position="178"/>
    </location>
</feature>
<evidence type="ECO:0000256" key="1">
    <source>
        <dbReference type="SAM" id="MobiDB-lite"/>
    </source>
</evidence>